<keyword evidence="2" id="KW-0472">Membrane</keyword>
<proteinExistence type="predicted"/>
<dbReference type="AlphaFoldDB" id="A0A9X8D3Y5"/>
<dbReference type="Gene3D" id="3.30.1450.10">
    <property type="match status" value="1"/>
</dbReference>
<dbReference type="OrthoDB" id="5360144at2"/>
<keyword evidence="6" id="KW-1185">Reference proteome</keyword>
<evidence type="ECO:0000313" key="5">
    <source>
        <dbReference type="EMBL" id="RIX78637.1"/>
    </source>
</evidence>
<dbReference type="Pfam" id="PF04355">
    <property type="entry name" value="BamE"/>
    <property type="match status" value="1"/>
</dbReference>
<evidence type="ECO:0000259" key="4">
    <source>
        <dbReference type="Pfam" id="PF04355"/>
    </source>
</evidence>
<feature type="domain" description="Outer membrane protein assembly factor BamE" evidence="4">
    <location>
        <begin position="57"/>
        <end position="124"/>
    </location>
</feature>
<dbReference type="InterPro" id="IPR007450">
    <property type="entry name" value="BamE_dom"/>
</dbReference>
<accession>A0A9X8D3Y5</accession>
<dbReference type="PROSITE" id="PS51257">
    <property type="entry name" value="PROKAR_LIPOPROTEIN"/>
    <property type="match status" value="1"/>
</dbReference>
<feature type="signal peptide" evidence="3">
    <location>
        <begin position="1"/>
        <end position="23"/>
    </location>
</feature>
<comment type="caution">
    <text evidence="5">The sequence shown here is derived from an EMBL/GenBank/DDBJ whole genome shotgun (WGS) entry which is preliminary data.</text>
</comment>
<evidence type="ECO:0000256" key="1">
    <source>
        <dbReference type="ARBA" id="ARBA00022729"/>
    </source>
</evidence>
<evidence type="ECO:0000256" key="2">
    <source>
        <dbReference type="ARBA" id="ARBA00023136"/>
    </source>
</evidence>
<dbReference type="RefSeq" id="WP_119554821.1">
    <property type="nucleotide sequence ID" value="NZ_QXMN01000019.1"/>
</dbReference>
<organism evidence="5 6">
    <name type="scientific">Acidovorax cavernicola</name>
    <dbReference type="NCBI Taxonomy" id="1675792"/>
    <lineage>
        <taxon>Bacteria</taxon>
        <taxon>Pseudomonadati</taxon>
        <taxon>Pseudomonadota</taxon>
        <taxon>Betaproteobacteria</taxon>
        <taxon>Burkholderiales</taxon>
        <taxon>Comamonadaceae</taxon>
        <taxon>Acidovorax</taxon>
    </lineage>
</organism>
<name>A0A9X8D3Y5_9BURK</name>
<sequence length="140" mass="15292">MTRTSSRAHGAALLGAAALLALTGCTSYVSRGIDNDGKAAELVWPGADRQQTWQTEGSFPNRDNLRAISPGATKDQLYALIGRPHFDEGMAAVREWDYVFHFPSGGAVTSCRYKVIFDTNYKARGFHWNPAICAELVKKG</sequence>
<reference evidence="5 6" key="1">
    <citation type="submission" date="2018-09" db="EMBL/GenBank/DDBJ databases">
        <title>Acidovorax cavernicola nov. sp. isolated from Gruta de las Maravillas (Aracena, Spain).</title>
        <authorList>
            <person name="Jurado V."/>
            <person name="Gutierrez-Patricio S."/>
            <person name="Gonzalez-Pimentel J.L."/>
            <person name="Miller A.Z."/>
            <person name="Laiz L."/>
            <person name="Saiz-Jimenez C."/>
        </authorList>
    </citation>
    <scope>NUCLEOTIDE SEQUENCE [LARGE SCALE GENOMIC DNA]</scope>
    <source>
        <strain evidence="5 6">1011MAR4D40.2</strain>
    </source>
</reference>
<feature type="chain" id="PRO_5040729847" evidence="3">
    <location>
        <begin position="24"/>
        <end position="140"/>
    </location>
</feature>
<evidence type="ECO:0000313" key="6">
    <source>
        <dbReference type="Proteomes" id="UP000265619"/>
    </source>
</evidence>
<dbReference type="EMBL" id="QXMN01000019">
    <property type="protein sequence ID" value="RIX78637.1"/>
    <property type="molecule type" value="Genomic_DNA"/>
</dbReference>
<keyword evidence="1 3" id="KW-0732">Signal</keyword>
<evidence type="ECO:0000256" key="3">
    <source>
        <dbReference type="SAM" id="SignalP"/>
    </source>
</evidence>
<protein>
    <submittedName>
        <fullName evidence="5">Outer membrane protein assembly factor BamE</fullName>
    </submittedName>
</protein>
<dbReference type="Proteomes" id="UP000265619">
    <property type="component" value="Unassembled WGS sequence"/>
</dbReference>
<dbReference type="InterPro" id="IPR037873">
    <property type="entry name" value="BamE-like"/>
</dbReference>
<gene>
    <name evidence="5" type="ORF">D3H34_16450</name>
</gene>
<dbReference type="GO" id="GO:0019867">
    <property type="term" value="C:outer membrane"/>
    <property type="evidence" value="ECO:0007669"/>
    <property type="project" value="InterPro"/>
</dbReference>